<dbReference type="EMBL" id="JACGWO010000008">
    <property type="protein sequence ID" value="KAK4422005.1"/>
    <property type="molecule type" value="Genomic_DNA"/>
</dbReference>
<reference evidence="1" key="1">
    <citation type="submission" date="2020-06" db="EMBL/GenBank/DDBJ databases">
        <authorList>
            <person name="Li T."/>
            <person name="Hu X."/>
            <person name="Zhang T."/>
            <person name="Song X."/>
            <person name="Zhang H."/>
            <person name="Dai N."/>
            <person name="Sheng W."/>
            <person name="Hou X."/>
            <person name="Wei L."/>
        </authorList>
    </citation>
    <scope>NUCLEOTIDE SEQUENCE</scope>
    <source>
        <strain evidence="1">3651</strain>
        <tissue evidence="1">Leaf</tissue>
    </source>
</reference>
<evidence type="ECO:0000313" key="2">
    <source>
        <dbReference type="Proteomes" id="UP001293254"/>
    </source>
</evidence>
<proteinExistence type="predicted"/>
<keyword evidence="2" id="KW-1185">Reference proteome</keyword>
<protein>
    <submittedName>
        <fullName evidence="1">Uncharacterized protein</fullName>
    </submittedName>
</protein>
<dbReference type="Proteomes" id="UP001293254">
    <property type="component" value="Unassembled WGS sequence"/>
</dbReference>
<reference evidence="1" key="2">
    <citation type="journal article" date="2024" name="Plant">
        <title>Genomic evolution and insights into agronomic trait innovations of Sesamum species.</title>
        <authorList>
            <person name="Miao H."/>
            <person name="Wang L."/>
            <person name="Qu L."/>
            <person name="Liu H."/>
            <person name="Sun Y."/>
            <person name="Le M."/>
            <person name="Wang Q."/>
            <person name="Wei S."/>
            <person name="Zheng Y."/>
            <person name="Lin W."/>
            <person name="Duan Y."/>
            <person name="Cao H."/>
            <person name="Xiong S."/>
            <person name="Wang X."/>
            <person name="Wei L."/>
            <person name="Li C."/>
            <person name="Ma Q."/>
            <person name="Ju M."/>
            <person name="Zhao R."/>
            <person name="Li G."/>
            <person name="Mu C."/>
            <person name="Tian Q."/>
            <person name="Mei H."/>
            <person name="Zhang T."/>
            <person name="Gao T."/>
            <person name="Zhang H."/>
        </authorList>
    </citation>
    <scope>NUCLEOTIDE SEQUENCE</scope>
    <source>
        <strain evidence="1">3651</strain>
    </source>
</reference>
<accession>A0AAE1Y1I2</accession>
<dbReference type="AlphaFoldDB" id="A0AAE1Y1I2"/>
<evidence type="ECO:0000313" key="1">
    <source>
        <dbReference type="EMBL" id="KAK4422005.1"/>
    </source>
</evidence>
<name>A0AAE1Y1I2_9LAMI</name>
<sequence length="145" mass="15719">MVPKYDAPFEVSSKATRQHAQGCRHATAIGRIGWLDRLVGRLVNMIGQAGLSTRHVGFVRTVAGIGRRGVDLVGCRARMQHAPCGQQDVARVGRICVRQLGTAGGRGGTTYARDRRLLAAVVLDGYQEQLRKGSKFVGGNWHCLP</sequence>
<comment type="caution">
    <text evidence="1">The sequence shown here is derived from an EMBL/GenBank/DDBJ whole genome shotgun (WGS) entry which is preliminary data.</text>
</comment>
<gene>
    <name evidence="1" type="ORF">Salat_2151200</name>
</gene>
<organism evidence="1 2">
    <name type="scientific">Sesamum alatum</name>
    <dbReference type="NCBI Taxonomy" id="300844"/>
    <lineage>
        <taxon>Eukaryota</taxon>
        <taxon>Viridiplantae</taxon>
        <taxon>Streptophyta</taxon>
        <taxon>Embryophyta</taxon>
        <taxon>Tracheophyta</taxon>
        <taxon>Spermatophyta</taxon>
        <taxon>Magnoliopsida</taxon>
        <taxon>eudicotyledons</taxon>
        <taxon>Gunneridae</taxon>
        <taxon>Pentapetalae</taxon>
        <taxon>asterids</taxon>
        <taxon>lamiids</taxon>
        <taxon>Lamiales</taxon>
        <taxon>Pedaliaceae</taxon>
        <taxon>Sesamum</taxon>
    </lineage>
</organism>